<dbReference type="GO" id="GO:0005829">
    <property type="term" value="C:cytosol"/>
    <property type="evidence" value="ECO:0007669"/>
    <property type="project" value="TreeGrafter"/>
</dbReference>
<dbReference type="GO" id="GO:0006826">
    <property type="term" value="P:iron ion transport"/>
    <property type="evidence" value="ECO:0007669"/>
    <property type="project" value="InterPro"/>
</dbReference>
<dbReference type="CDD" id="cd01055">
    <property type="entry name" value="Nonheme_Ferritin"/>
    <property type="match status" value="1"/>
</dbReference>
<dbReference type="PRINTS" id="PR00601">
    <property type="entry name" value="BACFERRITIN"/>
</dbReference>
<evidence type="ECO:0000256" key="4">
    <source>
        <dbReference type="ARBA" id="ARBA00023002"/>
    </source>
</evidence>
<evidence type="ECO:0000259" key="8">
    <source>
        <dbReference type="PROSITE" id="PS50905"/>
    </source>
</evidence>
<dbReference type="GO" id="GO:0004322">
    <property type="term" value="F:ferroxidase activity"/>
    <property type="evidence" value="ECO:0007669"/>
    <property type="project" value="TreeGrafter"/>
</dbReference>
<keyword evidence="3 6" id="KW-0479">Metal-binding</keyword>
<keyword evidence="10" id="KW-1185">Reference proteome</keyword>
<organism evidence="9 10">
    <name type="scientific">Corynebacterium gerontici</name>
    <dbReference type="NCBI Taxonomy" id="2079234"/>
    <lineage>
        <taxon>Bacteria</taxon>
        <taxon>Bacillati</taxon>
        <taxon>Actinomycetota</taxon>
        <taxon>Actinomycetes</taxon>
        <taxon>Mycobacteriales</taxon>
        <taxon>Corynebacteriaceae</taxon>
        <taxon>Corynebacterium</taxon>
    </lineage>
</organism>
<dbReference type="AlphaFoldDB" id="A0A3G6J1S9"/>
<accession>A0A3G6J1S9</accession>
<evidence type="ECO:0000256" key="2">
    <source>
        <dbReference type="ARBA" id="ARBA00022434"/>
    </source>
</evidence>
<dbReference type="InterPro" id="IPR012347">
    <property type="entry name" value="Ferritin-like"/>
</dbReference>
<dbReference type="InterPro" id="IPR009078">
    <property type="entry name" value="Ferritin-like_SF"/>
</dbReference>
<dbReference type="OrthoDB" id="9801481at2"/>
<evidence type="ECO:0000256" key="6">
    <source>
        <dbReference type="PIRSR" id="PIRSR601519-1"/>
    </source>
</evidence>
<evidence type="ECO:0000313" key="10">
    <source>
        <dbReference type="Proteomes" id="UP000271587"/>
    </source>
</evidence>
<dbReference type="RefSeq" id="WP_123935032.1">
    <property type="nucleotide sequence ID" value="NZ_CP033897.1"/>
</dbReference>
<evidence type="ECO:0000256" key="1">
    <source>
        <dbReference type="ARBA" id="ARBA00011637"/>
    </source>
</evidence>
<reference evidence="9 10" key="1">
    <citation type="submission" date="2018-11" db="EMBL/GenBank/DDBJ databases">
        <authorList>
            <person name="Kleinhagauer T."/>
            <person name="Glaeser S.P."/>
            <person name="Spergser J."/>
            <person name="Ruckert C."/>
            <person name="Kaempfer P."/>
            <person name="Busse H.-J."/>
        </authorList>
    </citation>
    <scope>NUCLEOTIDE SEQUENCE [LARGE SCALE GENOMIC DNA]</scope>
    <source>
        <strain evidence="9 10">W8</strain>
    </source>
</reference>
<dbReference type="Pfam" id="PF00210">
    <property type="entry name" value="Ferritin"/>
    <property type="match status" value="1"/>
</dbReference>
<comment type="subunit">
    <text evidence="1">Homooligomer of 24 subunits, arranged as 12 dimers, that are packed together to form an approximately spherical molecule with a central cavity, in which large amounts of iron can be deposited.</text>
</comment>
<evidence type="ECO:0000256" key="7">
    <source>
        <dbReference type="RuleBase" id="RU361145"/>
    </source>
</evidence>
<feature type="domain" description="Ferritin-like diiron" evidence="8">
    <location>
        <begin position="1"/>
        <end position="146"/>
    </location>
</feature>
<dbReference type="EMBL" id="CP033897">
    <property type="protein sequence ID" value="AZA12005.1"/>
    <property type="molecule type" value="Genomic_DNA"/>
</dbReference>
<evidence type="ECO:0000256" key="3">
    <source>
        <dbReference type="ARBA" id="ARBA00022723"/>
    </source>
</evidence>
<dbReference type="Proteomes" id="UP000271587">
    <property type="component" value="Chromosome"/>
</dbReference>
<dbReference type="Gene3D" id="1.20.1260.10">
    <property type="match status" value="1"/>
</dbReference>
<feature type="binding site" evidence="6">
    <location>
        <position position="51"/>
    </location>
    <ligand>
        <name>Fe cation</name>
        <dbReference type="ChEBI" id="CHEBI:24875"/>
        <label>1</label>
    </ligand>
</feature>
<dbReference type="PANTHER" id="PTHR11431:SF127">
    <property type="entry name" value="BACTERIAL NON-HEME FERRITIN"/>
    <property type="match status" value="1"/>
</dbReference>
<proteinExistence type="predicted"/>
<name>A0A3G6J1S9_9CORY</name>
<feature type="binding site" evidence="6">
    <location>
        <position position="18"/>
    </location>
    <ligand>
        <name>Fe cation</name>
        <dbReference type="ChEBI" id="CHEBI:24875"/>
        <label>1</label>
    </ligand>
</feature>
<feature type="binding site" evidence="6">
    <location>
        <position position="95"/>
    </location>
    <ligand>
        <name>Fe cation</name>
        <dbReference type="ChEBI" id="CHEBI:24875"/>
        <label>1</label>
    </ligand>
</feature>
<dbReference type="InterPro" id="IPR009040">
    <property type="entry name" value="Ferritin-like_diiron"/>
</dbReference>
<keyword evidence="4 9" id="KW-0560">Oxidoreductase</keyword>
<dbReference type="InterPro" id="IPR041719">
    <property type="entry name" value="Ferritin_prok"/>
</dbReference>
<feature type="binding site" evidence="6">
    <location>
        <position position="128"/>
    </location>
    <ligand>
        <name>Fe cation</name>
        <dbReference type="ChEBI" id="CHEBI:24875"/>
        <label>1</label>
    </ligand>
</feature>
<protein>
    <recommendedName>
        <fullName evidence="7">Ferritin</fullName>
    </recommendedName>
</protein>
<dbReference type="PANTHER" id="PTHR11431">
    <property type="entry name" value="FERRITIN"/>
    <property type="match status" value="1"/>
</dbReference>
<dbReference type="GO" id="GO:0006879">
    <property type="term" value="P:intracellular iron ion homeostasis"/>
    <property type="evidence" value="ECO:0007669"/>
    <property type="project" value="UniProtKB-KW"/>
</dbReference>
<sequence length="161" mass="18049">MTIHKKLAEALDKQVTAELEAALIYLQLSYQLEELGLSGMAHWMKMQHAEELEHAQLFADHLLQRDYTPQIAKIEAPKVRVNAPIDAFEASLAHEKKVSGLIRDLAAISDSVKDFDSRPMLDRFLEEQIEEEASVKGIIDRLKLADTGTGLLSIDAELGQR</sequence>
<dbReference type="InterPro" id="IPR002024">
    <property type="entry name" value="Bacterioferritin"/>
</dbReference>
<dbReference type="SUPFAM" id="SSF47240">
    <property type="entry name" value="Ferritin-like"/>
    <property type="match status" value="1"/>
</dbReference>
<evidence type="ECO:0000256" key="5">
    <source>
        <dbReference type="ARBA" id="ARBA00023004"/>
    </source>
</evidence>
<dbReference type="GO" id="GO:0008199">
    <property type="term" value="F:ferric iron binding"/>
    <property type="evidence" value="ECO:0007669"/>
    <property type="project" value="InterPro"/>
</dbReference>
<gene>
    <name evidence="9" type="primary">ftnA</name>
    <name evidence="9" type="ORF">CGERO_08570</name>
</gene>
<keyword evidence="5 6" id="KW-0408">Iron</keyword>
<dbReference type="PROSITE" id="PS50905">
    <property type="entry name" value="FERRITIN_LIKE"/>
    <property type="match status" value="1"/>
</dbReference>
<dbReference type="GO" id="GO:0008198">
    <property type="term" value="F:ferrous iron binding"/>
    <property type="evidence" value="ECO:0007669"/>
    <property type="project" value="TreeGrafter"/>
</dbReference>
<evidence type="ECO:0000313" key="9">
    <source>
        <dbReference type="EMBL" id="AZA12005.1"/>
    </source>
</evidence>
<dbReference type="InterPro" id="IPR001519">
    <property type="entry name" value="Ferritin"/>
</dbReference>
<dbReference type="InterPro" id="IPR008331">
    <property type="entry name" value="Ferritin_DPS_dom"/>
</dbReference>
<dbReference type="KEGG" id="cgk:CGERO_08570"/>
<keyword evidence="2 7" id="KW-0409">Iron storage</keyword>
<feature type="binding site" evidence="6">
    <location>
        <position position="54"/>
    </location>
    <ligand>
        <name>Fe cation</name>
        <dbReference type="ChEBI" id="CHEBI:24875"/>
        <label>1</label>
    </ligand>
</feature>